<dbReference type="AlphaFoldDB" id="A0A4P2VJJ1"/>
<dbReference type="InterPro" id="IPR025491">
    <property type="entry name" value="DUF4382"/>
</dbReference>
<sequence>MNRASVVVIAIVVVAALAGAALYYHYSQGTVEVYVQGDPSFAVYITVSSVMLHSESGGWITLSNSSTTVQLTNSPQLLTSSTIPAGNYTELRMVVSSAEVTIGLVNVTASVPSGVLKIPIIRGGLHVTGGSTAKLEVLMGPHLVSTGNGQYMLSPVVTAEQIS</sequence>
<dbReference type="OrthoDB" id="36949at2157"/>
<reference evidence="2 3" key="1">
    <citation type="journal article" date="2019" name="ISME J.">
        <title>Isolation and characterization of a thermophilic sulfur- and iron-reducing thaumarchaeote from a terrestrial acidic hot spring.</title>
        <authorList>
            <person name="Kato S."/>
            <person name="Itoh T."/>
            <person name="Yuki M."/>
            <person name="Nagamori M."/>
            <person name="Ohnishi M."/>
            <person name="Uematsu K."/>
            <person name="Suzuki K."/>
            <person name="Takashina T."/>
            <person name="Ohkuma M."/>
        </authorList>
    </citation>
    <scope>NUCLEOTIDE SEQUENCE [LARGE SCALE GENOMIC DNA]</scope>
    <source>
        <strain evidence="2 3">NAS-02</strain>
    </source>
</reference>
<evidence type="ECO:0000259" key="1">
    <source>
        <dbReference type="Pfam" id="PF14321"/>
    </source>
</evidence>
<dbReference type="EMBL" id="AP018732">
    <property type="protein sequence ID" value="BBE41488.1"/>
    <property type="molecule type" value="Genomic_DNA"/>
</dbReference>
<dbReference type="Pfam" id="PF14321">
    <property type="entry name" value="DUF4382"/>
    <property type="match status" value="1"/>
</dbReference>
<organism evidence="2 3">
    <name type="scientific">Conexivisphaera calida</name>
    <dbReference type="NCBI Taxonomy" id="1874277"/>
    <lineage>
        <taxon>Archaea</taxon>
        <taxon>Nitrososphaerota</taxon>
        <taxon>Conexivisphaeria</taxon>
        <taxon>Conexivisphaerales</taxon>
        <taxon>Conexivisphaeraceae</taxon>
        <taxon>Conexivisphaera</taxon>
    </lineage>
</organism>
<protein>
    <recommendedName>
        <fullName evidence="1">DUF4382 domain-containing protein</fullName>
    </recommendedName>
</protein>
<keyword evidence="3" id="KW-1185">Reference proteome</keyword>
<dbReference type="GeneID" id="55583894"/>
<evidence type="ECO:0000313" key="2">
    <source>
        <dbReference type="EMBL" id="BBE41488.1"/>
    </source>
</evidence>
<feature type="domain" description="DUF4382" evidence="1">
    <location>
        <begin position="28"/>
        <end position="155"/>
    </location>
</feature>
<evidence type="ECO:0000313" key="3">
    <source>
        <dbReference type="Proteomes" id="UP000509448"/>
    </source>
</evidence>
<dbReference type="Proteomes" id="UP000509448">
    <property type="component" value="Chromosome"/>
</dbReference>
<dbReference type="RefSeq" id="WP_174447834.1">
    <property type="nucleotide sequence ID" value="NZ_AP018732.1"/>
</dbReference>
<accession>A0A4P2VJJ1</accession>
<dbReference type="KEGG" id="ccai:NAS2_0075"/>
<proteinExistence type="predicted"/>
<gene>
    <name evidence="2" type="ORF">NAS2_0075</name>
</gene>
<name>A0A4P2VJJ1_9ARCH</name>